<sequence length="37" mass="4355">GRKRKWFTVEEALSLLSIHKPVQCSYLKLLTRNDKVP</sequence>
<dbReference type="AlphaFoldDB" id="A0AAV4REX4"/>
<dbReference type="Proteomes" id="UP001054945">
    <property type="component" value="Unassembled WGS sequence"/>
</dbReference>
<evidence type="ECO:0000313" key="1">
    <source>
        <dbReference type="EMBL" id="GIY18755.1"/>
    </source>
</evidence>
<reference evidence="1 2" key="1">
    <citation type="submission" date="2021-06" db="EMBL/GenBank/DDBJ databases">
        <title>Caerostris extrusa draft genome.</title>
        <authorList>
            <person name="Kono N."/>
            <person name="Arakawa K."/>
        </authorList>
    </citation>
    <scope>NUCLEOTIDE SEQUENCE [LARGE SCALE GENOMIC DNA]</scope>
</reference>
<accession>A0AAV4REX4</accession>
<dbReference type="EMBL" id="BPLR01007670">
    <property type="protein sequence ID" value="GIY18755.1"/>
    <property type="molecule type" value="Genomic_DNA"/>
</dbReference>
<name>A0AAV4REX4_CAEEX</name>
<proteinExistence type="predicted"/>
<evidence type="ECO:0000313" key="2">
    <source>
        <dbReference type="Proteomes" id="UP001054945"/>
    </source>
</evidence>
<evidence type="ECO:0008006" key="3">
    <source>
        <dbReference type="Google" id="ProtNLM"/>
    </source>
</evidence>
<feature type="non-terminal residue" evidence="1">
    <location>
        <position position="1"/>
    </location>
</feature>
<protein>
    <recommendedName>
        <fullName evidence="3">Diphosphoinositol polyphosphate phosphohydrolase</fullName>
    </recommendedName>
</protein>
<gene>
    <name evidence="1" type="ORF">CEXT_176881</name>
</gene>
<comment type="caution">
    <text evidence="1">The sequence shown here is derived from an EMBL/GenBank/DDBJ whole genome shotgun (WGS) entry which is preliminary data.</text>
</comment>
<keyword evidence="2" id="KW-1185">Reference proteome</keyword>
<organism evidence="1 2">
    <name type="scientific">Caerostris extrusa</name>
    <name type="common">Bark spider</name>
    <name type="synonym">Caerostris bankana</name>
    <dbReference type="NCBI Taxonomy" id="172846"/>
    <lineage>
        <taxon>Eukaryota</taxon>
        <taxon>Metazoa</taxon>
        <taxon>Ecdysozoa</taxon>
        <taxon>Arthropoda</taxon>
        <taxon>Chelicerata</taxon>
        <taxon>Arachnida</taxon>
        <taxon>Araneae</taxon>
        <taxon>Araneomorphae</taxon>
        <taxon>Entelegynae</taxon>
        <taxon>Araneoidea</taxon>
        <taxon>Araneidae</taxon>
        <taxon>Caerostris</taxon>
    </lineage>
</organism>